<evidence type="ECO:0000313" key="1">
    <source>
        <dbReference type="EMBL" id="GAI50702.1"/>
    </source>
</evidence>
<proteinExistence type="predicted"/>
<sequence length="232" mass="26747">TWFIAEEGWLIRSILFKARFSAGAKRSVRLWFRDSNAFHYRWVPDSDGNFLVFIRPEGNGATPRGSYRIDLPRGMRSVAFNKMLQGSQLTELLFEFELVKESQTGSLVFEGLDSKMYTLQFSRFWIDGQYARRADRFPDGGHGGWLPGRHKFWIRHTAETMPGSIYSPKDFDIKIEPGESYHHKLSMSYDYDFMLGQHGRAIGRIALSADYPAFIVGPSFDHKLWTVKANST</sequence>
<feature type="non-terminal residue" evidence="1">
    <location>
        <position position="1"/>
    </location>
</feature>
<name>X1P314_9ZZZZ</name>
<reference evidence="1" key="1">
    <citation type="journal article" date="2014" name="Front. Microbiol.">
        <title>High frequency of phylogenetically diverse reductive dehalogenase-homologous genes in deep subseafloor sedimentary metagenomes.</title>
        <authorList>
            <person name="Kawai M."/>
            <person name="Futagami T."/>
            <person name="Toyoda A."/>
            <person name="Takaki Y."/>
            <person name="Nishi S."/>
            <person name="Hori S."/>
            <person name="Arai W."/>
            <person name="Tsubouchi T."/>
            <person name="Morono Y."/>
            <person name="Uchiyama I."/>
            <person name="Ito T."/>
            <person name="Fujiyama A."/>
            <person name="Inagaki F."/>
            <person name="Takami H."/>
        </authorList>
    </citation>
    <scope>NUCLEOTIDE SEQUENCE</scope>
    <source>
        <strain evidence="1">Expedition CK06-06</strain>
    </source>
</reference>
<gene>
    <name evidence="1" type="ORF">S06H3_56188</name>
</gene>
<feature type="non-terminal residue" evidence="1">
    <location>
        <position position="232"/>
    </location>
</feature>
<dbReference type="EMBL" id="BARV01036123">
    <property type="protein sequence ID" value="GAI50702.1"/>
    <property type="molecule type" value="Genomic_DNA"/>
</dbReference>
<organism evidence="1">
    <name type="scientific">marine sediment metagenome</name>
    <dbReference type="NCBI Taxonomy" id="412755"/>
    <lineage>
        <taxon>unclassified sequences</taxon>
        <taxon>metagenomes</taxon>
        <taxon>ecological metagenomes</taxon>
    </lineage>
</organism>
<accession>X1P314</accession>
<dbReference type="AlphaFoldDB" id="X1P314"/>
<comment type="caution">
    <text evidence="1">The sequence shown here is derived from an EMBL/GenBank/DDBJ whole genome shotgun (WGS) entry which is preliminary data.</text>
</comment>
<protein>
    <submittedName>
        <fullName evidence="1">Uncharacterized protein</fullName>
    </submittedName>
</protein>